<keyword evidence="3" id="KW-0808">Transferase</keyword>
<dbReference type="InterPro" id="IPR000719">
    <property type="entry name" value="Prot_kinase_dom"/>
</dbReference>
<dbReference type="GO" id="GO:0005634">
    <property type="term" value="C:nucleus"/>
    <property type="evidence" value="ECO:0007669"/>
    <property type="project" value="TreeGrafter"/>
</dbReference>
<proteinExistence type="predicted"/>
<dbReference type="Proteomes" id="UP000242942">
    <property type="component" value="Chromosome 13"/>
</dbReference>
<feature type="compositionally biased region" description="Basic and acidic residues" evidence="1">
    <location>
        <begin position="458"/>
        <end position="468"/>
    </location>
</feature>
<dbReference type="GO" id="GO:0004674">
    <property type="term" value="F:protein serine/threonine kinase activity"/>
    <property type="evidence" value="ECO:0007669"/>
    <property type="project" value="UniProtKB-EC"/>
</dbReference>
<keyword evidence="3" id="KW-0418">Kinase</keyword>
<dbReference type="EMBL" id="LT594594">
    <property type="protein sequence ID" value="SCP06092.1"/>
    <property type="molecule type" value="Genomic_DNA"/>
</dbReference>
<protein>
    <submittedName>
        <fullName evidence="3">Protein kinase, putative</fullName>
        <ecNumber evidence="3">2.7.11.1</ecNumber>
    </submittedName>
</protein>
<dbReference type="Gene3D" id="1.10.510.10">
    <property type="entry name" value="Transferase(Phosphotransferase) domain 1"/>
    <property type="match status" value="2"/>
</dbReference>
<dbReference type="PROSITE" id="PS50011">
    <property type="entry name" value="PROTEIN_KINASE_DOM"/>
    <property type="match status" value="1"/>
</dbReference>
<organism evidence="3 4">
    <name type="scientific">Plasmodium ovale</name>
    <name type="common">malaria parasite P. ovale</name>
    <dbReference type="NCBI Taxonomy" id="36330"/>
    <lineage>
        <taxon>Eukaryota</taxon>
        <taxon>Sar</taxon>
        <taxon>Alveolata</taxon>
        <taxon>Apicomplexa</taxon>
        <taxon>Aconoidasida</taxon>
        <taxon>Haemosporida</taxon>
        <taxon>Plasmodiidae</taxon>
        <taxon>Plasmodium</taxon>
        <taxon>Plasmodium (Plasmodium)</taxon>
    </lineage>
</organism>
<evidence type="ECO:0000313" key="4">
    <source>
        <dbReference type="Proteomes" id="UP000242942"/>
    </source>
</evidence>
<dbReference type="VEuPathDB" id="PlasmoDB:POWCR01_130023000"/>
<name>A0A1D3TM96_PLAOA</name>
<reference evidence="3 4" key="1">
    <citation type="submission" date="2016-06" db="EMBL/GenBank/DDBJ databases">
        <authorList>
            <consortium name="Pathogen Informatics"/>
        </authorList>
    </citation>
    <scope>NUCLEOTIDE SEQUENCE [LARGE SCALE GENOMIC DNA]</scope>
    <source>
        <strain evidence="3">PocGH01</strain>
    </source>
</reference>
<dbReference type="PANTHER" id="PTHR44167">
    <property type="entry name" value="OVARIAN-SPECIFIC SERINE/THREONINE-PROTEIN KINASE LOK-RELATED"/>
    <property type="match status" value="1"/>
</dbReference>
<dbReference type="InterPro" id="IPR011009">
    <property type="entry name" value="Kinase-like_dom_sf"/>
</dbReference>
<sequence length="2355" mass="281022">MRSDVDKKQQNDCISDAKGITKCRKVAYVIYPKFLHVQIRKRIRRNNFQYLCKIVNFFLNNNAVKKESYYKHIHNYLFIVRIILTVIHKNRYHFRNFTISFLNGPIIKYKHKLRQFMCKRRRKKCKNPIQSFSHYCFPLRREIKCTLTKVYVINIYYKIYNHLSFLIKNKLDPGNDYCTCIEWRTVSAKKNHYPYFAEKKKHFSNLLKRFNIYAEKVDKNGISPNGANFVVHLDPYGKTVYIIRCKKCLKVGHKIGLAIFYLITHNNTPYLMLILRKKRESETSKYIYALEAPSRHSDIPIESYYLYSAFMKNECFHVCNKNTRKRLFAHCKSFYKCVIPLIWVTKKGVVTSKELQILIRRFGKVLKSDARKSTGCGNVLHTICSYILENCYRVLCDHTECDVEAGKHNPFGRFRTLLLCTEIHARKTHCIEKARAVLQRKRFSIRRKIKRRGSTGQENKHPSVKRTDCSSSMNLPRFKKDPIGRDKIYPLFLTKWGCLSRMVLHVLKAKKHTNGKYYPYHKRVKQSFNTFLCKHPSYINFAFNANSTLLRLKNKFVFKGMLIHTMRQVKVRNSKLSDKRGIQFFIINAKKNNKGKEKLTLIDTYKLVRREHLCMADVAVKLLKKKEENLRICSKIKNVIHTMESKPFNHIVYHLLVLKNFIHYHFHLFLCISKFVEYPKNGLIQNEKYLSVKRDKRMYHNKDHNVEKALKRLNPTQWCKKKRVRAYTSFVHLFIHIFTSYVHLLVSGLYKYEGDVKKRYLLLKIMLKNEYGILQLKKKIILFSPKRYRNVTLTGWRSGQKGKSLYYATTFLSCLYRIVRLWNKSVNIPFPHFYNKRSIIRMVPLLLELLSVLLRNMHSAHVNQSDTFQHEVHTKCRKYQLKMENICLMVKYQMIDILLKKELFYSFDRILLVTGKHQKKGEKKMTYNEIVEKIVRIITYRSKKKEVWLYKYYEVYVKFLSFCKKWNIFKRKKITLKNCISSSHILLPVSGSRKQYFKEMHVHSLEEFYIHMVNKYFMLFITLSRVKTKMKIVSSFKKKFLKILFLLSEQKNFTLQLYFYKTKVLEFMLHCMGEAHHMDYLKRCHPLHRAETSCDCSSTSKMKKMKRLQKEQHSLLGDGNNEGSIYIPPLSLKRIYDPFKNISNHSSVKCTNSIHQFSSSFFTQTCKFQLKAGTTRSANMREKDKSLLKKGSYSKGEATKMDKQLEGKIKKMYMISSNRKWKCTYFSKKYFSTNYMPMYRWRKINFYNNDDEKSVEKWIVRLVLSLITSYNKKDLNSLYFNENYYDEHAEIEKRISKLTDRGIFRKGSKLNLVLKRYLKLLNVFQFFRKLSNAQDIPIMRILTIYRNGGNCHTCNVYRNSSIRKNNHIYLTRYMIKTMRREGDHGMHQKLLHNLSVVKNLNCITLLKKINEDGNGKIYTCVHSLFRHYPFIIKLINIKNDVNENYLFRNIYNEIKCLLSFQYGSRRICQIYSYGIMKNGNNKKFTYYIIMNYYDNNLKEFLRDLYSNSVEVKKKILRKTFSFTHCDGVNTKSFLHFRKSKIIKRILEKCQKKKRRFLFFNEKKIYKKDSRNFYDHVIKKNILIKIIDLHFILTVLNLFNQIVEEVMHIHRKGIIHFDINTCNIFMNYKVLVPLLNESSIFPRAHSHTTVGVSTSLGDASSNRDLSNLCLSSVHSPEKERNRIGIKEIKMWITRRVQLGMDINAVIFTPKGDINDVRFEPICVPSIVIGDFGESKFFFSNKDFLFFRANRGNEMLAAPELMVRMLSRKQRKQWRQRMNLMHDGGCNHRCKYHWILKSLRTHPLSSERGNNWRGSCRRDLDERCARFTVLGKRVTMKGRNRGEDPAHVMNKYVERIKGVIKEMLQKRHTFLRRRRNMRKSDVWLLGCLLYEMVTSECLLNGCNLLYIKIYKKKKFLDEMIRKKLKKQPKAVKQFFNYFFHFSLKKRKSLGEIHTHLKLLYHMYVEKIKKEIVLLKRMEWENNEKESPLNDTVNDEDRKHGEGIPNICMSQRDDKGSTCNGDETVFSYKGINELLFSGERRGTIGCPYLQQAEDGLPHFVVRYLRKRKIILSTDKKNIFYYAFVKKKLVEKSLQNELVNSHFMYSPFPLQNVKKIVKCLEAHNILRIYNFYFILQMDEKGKKFLQEYDNGRHAMFFFTSTTTEHIISLYGKCKNIISLQKLYKKNKIYYTSNKNTKNIFHKYLLYTSSKKYKWKFNNFSKFLKIKIFKNNLKNLAYFFLFFFLNVQLKIQTNLNEENKKYFFVLHNNMNDYLSSHNIIYHSLPHNLSNLFLFFFFSVMFKVNSAELFFLFKESALLSLSTMDENLIKVCSPAISPPLHRHGGNSRGFSGHRVRSHYRA</sequence>
<feature type="region of interest" description="Disordered" evidence="1">
    <location>
        <begin position="449"/>
        <end position="472"/>
    </location>
</feature>
<dbReference type="PANTHER" id="PTHR44167:SF30">
    <property type="entry name" value="PHOSPHORYLASE KINASE"/>
    <property type="match status" value="1"/>
</dbReference>
<dbReference type="GO" id="GO:0044773">
    <property type="term" value="P:mitotic DNA damage checkpoint signaling"/>
    <property type="evidence" value="ECO:0007669"/>
    <property type="project" value="TreeGrafter"/>
</dbReference>
<keyword evidence="4" id="KW-1185">Reference proteome</keyword>
<feature type="domain" description="Protein kinase" evidence="2">
    <location>
        <begin position="1403"/>
        <end position="1962"/>
    </location>
</feature>
<dbReference type="SUPFAM" id="SSF56112">
    <property type="entry name" value="Protein kinase-like (PK-like)"/>
    <property type="match status" value="2"/>
</dbReference>
<dbReference type="GO" id="GO:0005524">
    <property type="term" value="F:ATP binding"/>
    <property type="evidence" value="ECO:0007669"/>
    <property type="project" value="InterPro"/>
</dbReference>
<accession>A0A1D3TM96</accession>
<evidence type="ECO:0000256" key="1">
    <source>
        <dbReference type="SAM" id="MobiDB-lite"/>
    </source>
</evidence>
<gene>
    <name evidence="3" type="primary">PocGH01_13026400</name>
    <name evidence="3" type="ORF">POCGH01_13026400</name>
</gene>
<evidence type="ECO:0000259" key="2">
    <source>
        <dbReference type="PROSITE" id="PS50011"/>
    </source>
</evidence>
<dbReference type="EC" id="2.7.11.1" evidence="3"/>
<dbReference type="OrthoDB" id="378344at2759"/>
<dbReference type="VEuPathDB" id="PlasmoDB:PocGH01_13026400"/>
<evidence type="ECO:0000313" key="3">
    <source>
        <dbReference type="EMBL" id="SCP06092.1"/>
    </source>
</evidence>